<dbReference type="RefSeq" id="WP_224055792.1">
    <property type="nucleotide sequence ID" value="NZ_AP025145.1"/>
</dbReference>
<comment type="subcellular location">
    <subcellularLocation>
        <location evidence="1">Cell inner membrane</location>
    </subcellularLocation>
</comment>
<keyword evidence="1" id="KW-0732">Signal</keyword>
<dbReference type="EMBL" id="BSNX01000055">
    <property type="protein sequence ID" value="GLQ74294.1"/>
    <property type="molecule type" value="Genomic_DNA"/>
</dbReference>
<comment type="pathway">
    <text evidence="1">Glycan metabolism; bacterial cellulose biosynthesis.</text>
</comment>
<feature type="chain" id="PRO_5043090914" description="Cyclic di-GMP-binding protein" evidence="1">
    <location>
        <begin position="25"/>
        <end position="683"/>
    </location>
</feature>
<feature type="signal peptide" evidence="1">
    <location>
        <begin position="1"/>
        <end position="24"/>
    </location>
</feature>
<dbReference type="Proteomes" id="UP001156690">
    <property type="component" value="Unassembled WGS sequence"/>
</dbReference>
<keyword evidence="1" id="KW-0135">Cellulose biosynthesis</keyword>
<dbReference type="Pfam" id="PF03170">
    <property type="entry name" value="BcsB"/>
    <property type="match status" value="1"/>
</dbReference>
<dbReference type="Gene3D" id="2.60.120.260">
    <property type="entry name" value="Galactose-binding domain-like"/>
    <property type="match status" value="2"/>
</dbReference>
<proteinExistence type="inferred from homology"/>
<keyword evidence="1" id="KW-0472">Membrane</keyword>
<comment type="subunit">
    <text evidence="1">Tightly associated with the cellulose synthase catalytic subunit.</text>
</comment>
<dbReference type="GO" id="GO:0005886">
    <property type="term" value="C:plasma membrane"/>
    <property type="evidence" value="ECO:0007669"/>
    <property type="project" value="UniProtKB-SubCell"/>
</dbReference>
<dbReference type="GO" id="GO:0030244">
    <property type="term" value="P:cellulose biosynthetic process"/>
    <property type="evidence" value="ECO:0007669"/>
    <property type="project" value="UniProtKB-KW"/>
</dbReference>
<keyword evidence="1" id="KW-0997">Cell inner membrane</keyword>
<accession>A0AAV5NVB0</accession>
<protein>
    <recommendedName>
        <fullName evidence="1">Cyclic di-GMP-binding protein</fullName>
    </recommendedName>
    <alternativeName>
        <fullName evidence="1">Cellulose synthase regulatory subunit</fullName>
    </alternativeName>
</protein>
<comment type="similarity">
    <text evidence="1">Belongs to the AcsB/BcsB family.</text>
</comment>
<sequence length="683" mass="77505">MNRFFNGNGLFAFILLFTSCLVHANKMVEVPLAYATDNQGDIVLRGQNQTISIPISILDGQEVEEIALSLSISNNNDIDQTLLWVAAGNKTLAKIELKQRSQRQNIRIEIPPALVSQENPHLILRVQHLLKDDKATVNSTSLSTLVSSEHSFYSLMYSESSSLDSQTLLSFDEMVQSDQNYNSKVHLISLIDRNPTLALGTAASLVQGWALRSGSEDHQFDYRSEGVSGTQRVIRTELSGPTVVFGNKEALIEQGWIDNTIYQSITGPYLGSGGSRNGIEWLLVVSGNSDLDVKRAAQAFANNTRDLPDTRHMVIQKIESAQDRFLKSDETYRLSEFTSQSDLTHSPLELRFVMPSNILFGTEDTAKINLLLEHTRVAPGEGSMILRVNDKFISSMPLRSSYWRDSQHYRLNIPMREFEPGINKVSVEVYGPIDIRSQQRRFSATMSEKSNVKLGSWVHFIPTENHQVAPTDFLVLTDNNGKSAQITVDKSDHIQMNNLWRLLSYVSHRTQQTASDLLITETEKQQREFQVMLRQPMKSSEQNLQEEGRLAEVKQQLFDYVAHEQKIANEERQEQQESEYAVVESPFEFEAEKRAYVKHNNGNGWYRIQLLESTESQFDEFLKSEPTQTPSGLLSERDFSRSIHQFIKAIFIGYPIGLALAALFIIWCMSSIVTRYLEERKCG</sequence>
<gene>
    <name evidence="2" type="ORF">GCM10007932_36550</name>
</gene>
<feature type="transmembrane region" description="Helical" evidence="1">
    <location>
        <begin position="651"/>
        <end position="677"/>
    </location>
</feature>
<keyword evidence="1" id="KW-0973">c-di-GMP</keyword>
<comment type="function">
    <text evidence="1">Binds the cellulose synthase activator, bis-(3'-5') cyclic diguanylic acid (c-di-GMP).</text>
</comment>
<dbReference type="GO" id="GO:0006011">
    <property type="term" value="P:UDP-alpha-D-glucose metabolic process"/>
    <property type="evidence" value="ECO:0007669"/>
    <property type="project" value="InterPro"/>
</dbReference>
<reference evidence="3" key="1">
    <citation type="journal article" date="2019" name="Int. J. Syst. Evol. Microbiol.">
        <title>The Global Catalogue of Microorganisms (GCM) 10K type strain sequencing project: providing services to taxonomists for standard genome sequencing and annotation.</title>
        <authorList>
            <consortium name="The Broad Institute Genomics Platform"/>
            <consortium name="The Broad Institute Genome Sequencing Center for Infectious Disease"/>
            <person name="Wu L."/>
            <person name="Ma J."/>
        </authorList>
    </citation>
    <scope>NUCLEOTIDE SEQUENCE [LARGE SCALE GENOMIC DNA]</scope>
    <source>
        <strain evidence="3">NBRC 15640</strain>
    </source>
</reference>
<keyword evidence="1" id="KW-1133">Transmembrane helix</keyword>
<name>A0AAV5NVB0_9VIBR</name>
<keyword evidence="3" id="KW-1185">Reference proteome</keyword>
<keyword evidence="1" id="KW-1003">Cell membrane</keyword>
<comment type="caution">
    <text evidence="2">The sequence shown here is derived from an EMBL/GenBank/DDBJ whole genome shotgun (WGS) entry which is preliminary data.</text>
</comment>
<keyword evidence="1" id="KW-0812">Transmembrane</keyword>
<dbReference type="PROSITE" id="PS51257">
    <property type="entry name" value="PROKAR_LIPOPROTEIN"/>
    <property type="match status" value="1"/>
</dbReference>
<dbReference type="AlphaFoldDB" id="A0AAV5NVB0"/>
<evidence type="ECO:0000256" key="1">
    <source>
        <dbReference type="RuleBase" id="RU365021"/>
    </source>
</evidence>
<organism evidence="2 3">
    <name type="scientific">Vibrio penaeicida</name>
    <dbReference type="NCBI Taxonomy" id="104609"/>
    <lineage>
        <taxon>Bacteria</taxon>
        <taxon>Pseudomonadati</taxon>
        <taxon>Pseudomonadota</taxon>
        <taxon>Gammaproteobacteria</taxon>
        <taxon>Vibrionales</taxon>
        <taxon>Vibrionaceae</taxon>
        <taxon>Vibrio</taxon>
    </lineage>
</organism>
<evidence type="ECO:0000313" key="2">
    <source>
        <dbReference type="EMBL" id="GLQ74294.1"/>
    </source>
</evidence>
<dbReference type="InterPro" id="IPR018513">
    <property type="entry name" value="Cell_synthase_bac"/>
</dbReference>
<evidence type="ECO:0000313" key="3">
    <source>
        <dbReference type="Proteomes" id="UP001156690"/>
    </source>
</evidence>